<evidence type="ECO:0000256" key="11">
    <source>
        <dbReference type="ARBA" id="ARBA00023004"/>
    </source>
</evidence>
<comment type="pathway">
    <text evidence="2 14">Porphyrin-containing compound metabolism; protoporphyrin-IX biosynthesis; protoporphyrin-IX from protoporphyrinogen-IX: step 1/1.</text>
</comment>
<evidence type="ECO:0000256" key="1">
    <source>
        <dbReference type="ARBA" id="ARBA00004651"/>
    </source>
</evidence>
<evidence type="ECO:0000256" key="3">
    <source>
        <dbReference type="ARBA" id="ARBA00006501"/>
    </source>
</evidence>
<name>A0A330GPJ6_9HYPH</name>
<feature type="transmembrane region" description="Helical" evidence="14">
    <location>
        <begin position="23"/>
        <end position="41"/>
    </location>
</feature>
<dbReference type="GO" id="GO:0070818">
    <property type="term" value="F:protoporphyrinogen oxidase activity"/>
    <property type="evidence" value="ECO:0007669"/>
    <property type="project" value="UniProtKB-UniRule"/>
</dbReference>
<comment type="cofactor">
    <cofactor evidence="14">
        <name>heme b</name>
        <dbReference type="ChEBI" id="CHEBI:60344"/>
    </cofactor>
    <text evidence="14">Binds 1 heme b (iron(II)-protoporphyrin IX) group per subunit.</text>
</comment>
<feature type="binding site" description="axial binding residue" evidence="14">
    <location>
        <position position="128"/>
    </location>
    <ligand>
        <name>heme</name>
        <dbReference type="ChEBI" id="CHEBI:30413"/>
    </ligand>
    <ligandPart>
        <name>Fe</name>
        <dbReference type="ChEBI" id="CHEBI:18248"/>
    </ligandPart>
</feature>
<reference evidence="15 16" key="1">
    <citation type="submission" date="2018-07" db="EMBL/GenBank/DDBJ databases">
        <title>Diversity of Mesorhizobium strains in Brazil.</title>
        <authorList>
            <person name="Helene L.C.F."/>
            <person name="Dall'Agnol R."/>
            <person name="Delamuta J.R.M."/>
            <person name="Hungria M."/>
        </authorList>
    </citation>
    <scope>NUCLEOTIDE SEQUENCE [LARGE SCALE GENOMIC DNA]</scope>
    <source>
        <strain evidence="15 16">CNPSo 3140</strain>
    </source>
</reference>
<evidence type="ECO:0000256" key="10">
    <source>
        <dbReference type="ARBA" id="ARBA00023002"/>
    </source>
</evidence>
<evidence type="ECO:0000256" key="7">
    <source>
        <dbReference type="ARBA" id="ARBA00022692"/>
    </source>
</evidence>
<comment type="subunit">
    <text evidence="14">Homodimer.</text>
</comment>
<evidence type="ECO:0000313" key="15">
    <source>
        <dbReference type="EMBL" id="RAZ75017.1"/>
    </source>
</evidence>
<protein>
    <recommendedName>
        <fullName evidence="4 14">Protoporphyrinogen IX oxidase</fullName>
        <shortName evidence="14">PPO</shortName>
        <ecNumber evidence="14">1.3.99.-</ecNumber>
    </recommendedName>
</protein>
<evidence type="ECO:0000256" key="9">
    <source>
        <dbReference type="ARBA" id="ARBA00022989"/>
    </source>
</evidence>
<feature type="transmembrane region" description="Helical" evidence="14">
    <location>
        <begin position="47"/>
        <end position="67"/>
    </location>
</feature>
<dbReference type="UniPathway" id="UPA00251">
    <property type="reaction ID" value="UER00324"/>
</dbReference>
<feature type="transmembrane region" description="Helical" evidence="14">
    <location>
        <begin position="163"/>
        <end position="181"/>
    </location>
</feature>
<keyword evidence="7 14" id="KW-0812">Transmembrane</keyword>
<evidence type="ECO:0000256" key="12">
    <source>
        <dbReference type="ARBA" id="ARBA00023136"/>
    </source>
</evidence>
<feature type="transmembrane region" description="Helical" evidence="14">
    <location>
        <begin position="98"/>
        <end position="118"/>
    </location>
</feature>
<evidence type="ECO:0000256" key="5">
    <source>
        <dbReference type="ARBA" id="ARBA00022475"/>
    </source>
</evidence>
<evidence type="ECO:0000313" key="16">
    <source>
        <dbReference type="Proteomes" id="UP000251956"/>
    </source>
</evidence>
<dbReference type="PANTHER" id="PTHR40255:SF1">
    <property type="entry name" value="PROTOPORPHYRINOGEN IX OXIDASE"/>
    <property type="match status" value="1"/>
</dbReference>
<keyword evidence="12 14" id="KW-0472">Membrane</keyword>
<keyword evidence="8 14" id="KW-0479">Metal-binding</keyword>
<dbReference type="Pfam" id="PF03653">
    <property type="entry name" value="UPF0093"/>
    <property type="match status" value="1"/>
</dbReference>
<dbReference type="Proteomes" id="UP000251956">
    <property type="component" value="Unassembled WGS sequence"/>
</dbReference>
<dbReference type="RefSeq" id="WP_112128802.1">
    <property type="nucleotide sequence ID" value="NZ_QMBQ01000005.1"/>
</dbReference>
<evidence type="ECO:0000256" key="6">
    <source>
        <dbReference type="ARBA" id="ARBA00022617"/>
    </source>
</evidence>
<comment type="function">
    <text evidence="14">Catalyzes the oxidation of protoporphyrinogen IX to protoporphyrin IX.</text>
</comment>
<dbReference type="EMBL" id="QMBQ01000005">
    <property type="protein sequence ID" value="RAZ75017.1"/>
    <property type="molecule type" value="Genomic_DNA"/>
</dbReference>
<dbReference type="OrthoDB" id="9800824at2"/>
<evidence type="ECO:0000256" key="14">
    <source>
        <dbReference type="HAMAP-Rule" id="MF_02239"/>
    </source>
</evidence>
<dbReference type="AlphaFoldDB" id="A0A330GPJ6"/>
<dbReference type="GO" id="GO:0046872">
    <property type="term" value="F:metal ion binding"/>
    <property type="evidence" value="ECO:0007669"/>
    <property type="project" value="UniProtKB-KW"/>
</dbReference>
<sequence length="184" mass="20338">MSIAGNENSASSGNSTGQAMKRMAIGIAVLVVATAVLYLVAGDGFYLWAKAIHVIAVISWMAGMLYLPRLFVYHVDAEKGSVQSETFKVMERRLLRGIINPAMIVTWVFGLWLAWKGFGFQGGWLHTKIALVLVLSGLHGYLAGAVRKFAEDKNEKPTRHWRIVNEIPTLLMIVIVILVVVKPF</sequence>
<keyword evidence="10 14" id="KW-0560">Oxidoreductase</keyword>
<evidence type="ECO:0000256" key="8">
    <source>
        <dbReference type="ARBA" id="ARBA00022723"/>
    </source>
</evidence>
<dbReference type="GO" id="GO:0005886">
    <property type="term" value="C:plasma membrane"/>
    <property type="evidence" value="ECO:0007669"/>
    <property type="project" value="UniProtKB-SubCell"/>
</dbReference>
<dbReference type="NCBIfam" id="TIGR00701">
    <property type="entry name" value="protoporphyrinogen oxidase HemJ"/>
    <property type="match status" value="1"/>
</dbReference>
<comment type="similarity">
    <text evidence="3 14">Belongs to the HemJ family.</text>
</comment>
<keyword evidence="9 14" id="KW-1133">Transmembrane helix</keyword>
<proteinExistence type="inferred from homology"/>
<comment type="subcellular location">
    <subcellularLocation>
        <location evidence="1 14">Cell membrane</location>
        <topology evidence="1 14">Multi-pass membrane protein</topology>
    </subcellularLocation>
</comment>
<evidence type="ECO:0000256" key="4">
    <source>
        <dbReference type="ARBA" id="ARBA00017504"/>
    </source>
</evidence>
<feature type="binding site" description="axial binding residue" evidence="14">
    <location>
        <position position="53"/>
    </location>
    <ligand>
        <name>heme</name>
        <dbReference type="ChEBI" id="CHEBI:30413"/>
    </ligand>
    <ligandPart>
        <name>Fe</name>
        <dbReference type="ChEBI" id="CHEBI:18248"/>
    </ligandPart>
</feature>
<dbReference type="PANTHER" id="PTHR40255">
    <property type="entry name" value="UPF0093 MEMBRANE PROTEIN SLR1790"/>
    <property type="match status" value="1"/>
</dbReference>
<keyword evidence="5 14" id="KW-1003">Cell membrane</keyword>
<keyword evidence="6 14" id="KW-0349">Heme</keyword>
<organism evidence="15 16">
    <name type="scientific">Mesorhizobium atlanticum</name>
    <dbReference type="NCBI Taxonomy" id="2233532"/>
    <lineage>
        <taxon>Bacteria</taxon>
        <taxon>Pseudomonadati</taxon>
        <taxon>Pseudomonadota</taxon>
        <taxon>Alphaproteobacteria</taxon>
        <taxon>Hyphomicrobiales</taxon>
        <taxon>Phyllobacteriaceae</taxon>
        <taxon>Mesorhizobium</taxon>
    </lineage>
</organism>
<keyword evidence="16" id="KW-1185">Reference proteome</keyword>
<dbReference type="HAMAP" id="MF_02239">
    <property type="entry name" value="HemJ"/>
    <property type="match status" value="1"/>
</dbReference>
<keyword evidence="11 14" id="KW-0408">Iron</keyword>
<comment type="catalytic activity">
    <reaction evidence="13 14">
        <text>protoporphyrinogen IX + 3 A = protoporphyrin IX + 3 AH2</text>
        <dbReference type="Rhea" id="RHEA:62000"/>
        <dbReference type="ChEBI" id="CHEBI:13193"/>
        <dbReference type="ChEBI" id="CHEBI:17499"/>
        <dbReference type="ChEBI" id="CHEBI:57306"/>
        <dbReference type="ChEBI" id="CHEBI:57307"/>
    </reaction>
</comment>
<gene>
    <name evidence="15" type="primary">hemJ</name>
    <name evidence="15" type="ORF">DPM35_19070</name>
</gene>
<evidence type="ECO:0000256" key="13">
    <source>
        <dbReference type="ARBA" id="ARBA00048390"/>
    </source>
</evidence>
<feature type="transmembrane region" description="Helical" evidence="14">
    <location>
        <begin position="124"/>
        <end position="142"/>
    </location>
</feature>
<dbReference type="InterPro" id="IPR005265">
    <property type="entry name" value="HemJ-like"/>
</dbReference>
<dbReference type="GO" id="GO:0006782">
    <property type="term" value="P:protoporphyrinogen IX biosynthetic process"/>
    <property type="evidence" value="ECO:0007669"/>
    <property type="project" value="UniProtKB-UniRule"/>
</dbReference>
<comment type="caution">
    <text evidence="15">The sequence shown here is derived from an EMBL/GenBank/DDBJ whole genome shotgun (WGS) entry which is preliminary data.</text>
</comment>
<dbReference type="EC" id="1.3.99.-" evidence="14"/>
<accession>A0A330GPJ6</accession>
<evidence type="ECO:0000256" key="2">
    <source>
        <dbReference type="ARBA" id="ARBA00005073"/>
    </source>
</evidence>